<dbReference type="AlphaFoldDB" id="A0A3M2M6B2"/>
<organism evidence="3 4">
    <name type="scientific">Actinomadura harenae</name>
    <dbReference type="NCBI Taxonomy" id="2483351"/>
    <lineage>
        <taxon>Bacteria</taxon>
        <taxon>Bacillati</taxon>
        <taxon>Actinomycetota</taxon>
        <taxon>Actinomycetes</taxon>
        <taxon>Streptosporangiales</taxon>
        <taxon>Thermomonosporaceae</taxon>
        <taxon>Actinomadura</taxon>
    </lineage>
</organism>
<gene>
    <name evidence="3" type="ORF">EBO15_13475</name>
</gene>
<feature type="domain" description="NERD" evidence="2">
    <location>
        <begin position="85"/>
        <end position="192"/>
    </location>
</feature>
<evidence type="ECO:0000313" key="4">
    <source>
        <dbReference type="Proteomes" id="UP000282674"/>
    </source>
</evidence>
<dbReference type="EMBL" id="RFFG01000019">
    <property type="protein sequence ID" value="RMI44393.1"/>
    <property type="molecule type" value="Genomic_DNA"/>
</dbReference>
<dbReference type="OrthoDB" id="4246706at2"/>
<sequence length="253" mass="28186">MGGSSIYLRDRTAFTGGTPQAVYAELWERGRKTRLRNRAIFAVLTLILCGALVNAVFGIVMAVVVSLLDLFFHWRGYNASSVWRRGLRGERRTDRLLRNTVERRGHRVLHARTVPGHEQADEVLVGPGGIWLIHNEAWHPDTEIAPYGGKVFVDGRTQTKLMARLTGSAETIERLLTEETGEKITVRPLLIVHGGRLARSPFEADGVVFATPFRMLRWIHKNHTADYSAEQVEKLARATVHVLPVGGRPAAAA</sequence>
<proteinExistence type="predicted"/>
<keyword evidence="1" id="KW-1133">Transmembrane helix</keyword>
<keyword evidence="1" id="KW-0812">Transmembrane</keyword>
<reference evidence="3 4" key="1">
    <citation type="submission" date="2018-10" db="EMBL/GenBank/DDBJ databases">
        <title>Isolation from soil.</title>
        <authorList>
            <person name="Hu J."/>
        </authorList>
    </citation>
    <scope>NUCLEOTIDE SEQUENCE [LARGE SCALE GENOMIC DNA]</scope>
    <source>
        <strain evidence="3 4">NEAU-Ht49</strain>
    </source>
</reference>
<evidence type="ECO:0000313" key="3">
    <source>
        <dbReference type="EMBL" id="RMI44393.1"/>
    </source>
</evidence>
<accession>A0A3M2M6B2</accession>
<keyword evidence="1" id="KW-0472">Membrane</keyword>
<evidence type="ECO:0000259" key="2">
    <source>
        <dbReference type="Pfam" id="PF08378"/>
    </source>
</evidence>
<dbReference type="Proteomes" id="UP000282674">
    <property type="component" value="Unassembled WGS sequence"/>
</dbReference>
<keyword evidence="4" id="KW-1185">Reference proteome</keyword>
<comment type="caution">
    <text evidence="3">The sequence shown here is derived from an EMBL/GenBank/DDBJ whole genome shotgun (WGS) entry which is preliminary data.</text>
</comment>
<protein>
    <submittedName>
        <fullName evidence="3">NERD domain-containing protein</fullName>
    </submittedName>
</protein>
<dbReference type="Pfam" id="PF08378">
    <property type="entry name" value="NERD"/>
    <property type="match status" value="1"/>
</dbReference>
<evidence type="ECO:0000256" key="1">
    <source>
        <dbReference type="SAM" id="Phobius"/>
    </source>
</evidence>
<feature type="transmembrane region" description="Helical" evidence="1">
    <location>
        <begin position="39"/>
        <end position="72"/>
    </location>
</feature>
<name>A0A3M2M6B2_9ACTN</name>
<dbReference type="InterPro" id="IPR011528">
    <property type="entry name" value="NERD"/>
</dbReference>